<gene>
    <name evidence="1" type="ORF">UCREL1_3386</name>
</gene>
<reference evidence="2" key="1">
    <citation type="journal article" date="2013" name="Genome Announc.">
        <title>Draft genome sequence of the grapevine dieback fungus Eutypa lata UCR-EL1.</title>
        <authorList>
            <person name="Blanco-Ulate B."/>
            <person name="Rolshausen P.E."/>
            <person name="Cantu D."/>
        </authorList>
    </citation>
    <scope>NUCLEOTIDE SEQUENCE [LARGE SCALE GENOMIC DNA]</scope>
    <source>
        <strain evidence="2">UCR-EL1</strain>
    </source>
</reference>
<protein>
    <submittedName>
        <fullName evidence="1">Uncharacterized protein</fullName>
    </submittedName>
</protein>
<dbReference type="HOGENOM" id="CLU_2049699_0_0_1"/>
<proteinExistence type="predicted"/>
<dbReference type="KEGG" id="ela:UCREL1_3386"/>
<dbReference type="AlphaFoldDB" id="M7TI17"/>
<organism evidence="1 2">
    <name type="scientific">Eutypa lata (strain UCR-EL1)</name>
    <name type="common">Grapevine dieback disease fungus</name>
    <name type="synonym">Eutypa armeniacae</name>
    <dbReference type="NCBI Taxonomy" id="1287681"/>
    <lineage>
        <taxon>Eukaryota</taxon>
        <taxon>Fungi</taxon>
        <taxon>Dikarya</taxon>
        <taxon>Ascomycota</taxon>
        <taxon>Pezizomycotina</taxon>
        <taxon>Sordariomycetes</taxon>
        <taxon>Xylariomycetidae</taxon>
        <taxon>Xylariales</taxon>
        <taxon>Diatrypaceae</taxon>
        <taxon>Eutypa</taxon>
    </lineage>
</organism>
<name>M7TI17_EUTLA</name>
<keyword evidence="2" id="KW-1185">Reference proteome</keyword>
<accession>M7TI17</accession>
<dbReference type="Proteomes" id="UP000012174">
    <property type="component" value="Unassembled WGS sequence"/>
</dbReference>
<evidence type="ECO:0000313" key="1">
    <source>
        <dbReference type="EMBL" id="EMR69591.1"/>
    </source>
</evidence>
<dbReference type="EMBL" id="KB706050">
    <property type="protein sequence ID" value="EMR69591.1"/>
    <property type="molecule type" value="Genomic_DNA"/>
</dbReference>
<sequence>MIPQQQQQQQYQQSALVDVDVDVGMLMDMDPHQQQQQEQQLVMQTRDLTLLTPSPLSGSRAGTPLGSSPFLAPFAVERGGDVTPHHYLEQGSRETDHRHYYCCRLESVKRVDIDVNGSCV</sequence>
<evidence type="ECO:0000313" key="2">
    <source>
        <dbReference type="Proteomes" id="UP000012174"/>
    </source>
</evidence>